<dbReference type="WBParaSite" id="nRc.2.0.1.t36062-RA">
    <property type="protein sequence ID" value="nRc.2.0.1.t36062-RA"/>
    <property type="gene ID" value="nRc.2.0.1.g36062"/>
</dbReference>
<sequence length="118" mass="12712">MPGQKKEHTCLDSCQGRKRSVDNPPSNFSACWNVTCPSQCDVCQIIQEKTKCIRSFACCPDSTKPIPCVDNPCKSIDLAKCGSEKALSNLVCYQDSCGSVCKAVVQSDAPAWASLTCV</sequence>
<evidence type="ECO:0000313" key="1">
    <source>
        <dbReference type="Proteomes" id="UP000887565"/>
    </source>
</evidence>
<dbReference type="Proteomes" id="UP000887565">
    <property type="component" value="Unplaced"/>
</dbReference>
<organism evidence="1 2">
    <name type="scientific">Romanomermis culicivorax</name>
    <name type="common">Nematode worm</name>
    <dbReference type="NCBI Taxonomy" id="13658"/>
    <lineage>
        <taxon>Eukaryota</taxon>
        <taxon>Metazoa</taxon>
        <taxon>Ecdysozoa</taxon>
        <taxon>Nematoda</taxon>
        <taxon>Enoplea</taxon>
        <taxon>Dorylaimia</taxon>
        <taxon>Mermithida</taxon>
        <taxon>Mermithoidea</taxon>
        <taxon>Mermithidae</taxon>
        <taxon>Romanomermis</taxon>
    </lineage>
</organism>
<dbReference type="AlphaFoldDB" id="A0A915KBH2"/>
<keyword evidence="1" id="KW-1185">Reference proteome</keyword>
<proteinExistence type="predicted"/>
<accession>A0A915KBH2</accession>
<protein>
    <submittedName>
        <fullName evidence="2">Uncharacterized protein</fullName>
    </submittedName>
</protein>
<evidence type="ECO:0000313" key="2">
    <source>
        <dbReference type="WBParaSite" id="nRc.2.0.1.t36062-RA"/>
    </source>
</evidence>
<name>A0A915KBH2_ROMCU</name>
<reference evidence="2" key="1">
    <citation type="submission" date="2022-11" db="UniProtKB">
        <authorList>
            <consortium name="WormBaseParasite"/>
        </authorList>
    </citation>
    <scope>IDENTIFICATION</scope>
</reference>